<protein>
    <submittedName>
        <fullName evidence="1">Uncharacterized protein</fullName>
    </submittedName>
</protein>
<reference evidence="1 2" key="1">
    <citation type="submission" date="2014-06" db="EMBL/GenBank/DDBJ databases">
        <authorList>
            <person name="Swart Estienne"/>
        </authorList>
    </citation>
    <scope>NUCLEOTIDE SEQUENCE [LARGE SCALE GENOMIC DNA]</scope>
    <source>
        <strain evidence="1 2">130c</strain>
    </source>
</reference>
<evidence type="ECO:0000313" key="1">
    <source>
        <dbReference type="EMBL" id="CDW78673.1"/>
    </source>
</evidence>
<gene>
    <name evidence="1" type="primary">Contig6798.g7271</name>
    <name evidence="1" type="ORF">STYLEM_7654</name>
</gene>
<dbReference type="InParanoid" id="A0A078ACV1"/>
<evidence type="ECO:0000313" key="2">
    <source>
        <dbReference type="Proteomes" id="UP000039865"/>
    </source>
</evidence>
<dbReference type="AlphaFoldDB" id="A0A078ACV1"/>
<proteinExistence type="predicted"/>
<name>A0A078ACV1_STYLE</name>
<organism evidence="1 2">
    <name type="scientific">Stylonychia lemnae</name>
    <name type="common">Ciliate</name>
    <dbReference type="NCBI Taxonomy" id="5949"/>
    <lineage>
        <taxon>Eukaryota</taxon>
        <taxon>Sar</taxon>
        <taxon>Alveolata</taxon>
        <taxon>Ciliophora</taxon>
        <taxon>Intramacronucleata</taxon>
        <taxon>Spirotrichea</taxon>
        <taxon>Stichotrichia</taxon>
        <taxon>Sporadotrichida</taxon>
        <taxon>Oxytrichidae</taxon>
        <taxon>Stylonychinae</taxon>
        <taxon>Stylonychia</taxon>
    </lineage>
</organism>
<dbReference type="EMBL" id="CCKQ01007316">
    <property type="protein sequence ID" value="CDW78673.1"/>
    <property type="molecule type" value="Genomic_DNA"/>
</dbReference>
<keyword evidence="2" id="KW-1185">Reference proteome</keyword>
<sequence length="134" mass="15358">MERARAQTGNNVFKIIPIAHQKKQTSSGLAMKQVYQVIKWYYNPEIHLKTWKLSDLLVDLEQQILEQDVTRQAIFYSTPYRNTFLSFEIDGKFYNREDCATTPLEGLIENCQIFKVHANYGLNGGAGGACCTIF</sequence>
<dbReference type="Proteomes" id="UP000039865">
    <property type="component" value="Unassembled WGS sequence"/>
</dbReference>
<accession>A0A078ACV1</accession>